<sequence length="481" mass="53226">MFATAPSAAHSNAEDSQTGTAKGKSKRRNGTIIVENGLGKRKRAQNACTTCRQQKLLVQDARIMSCHVASTQHSKERQRDSRIAQELAHVSRQLEYMREKLELRSTQPAEGTLDLEIELKPEAYTLNAPVFPVLELSLLPGKIGDTELEADAIVVLFQDLSSKLGLPATVTPDFAIRNPPSDLPRKFKQHLQIAYVCSKFTPTLSGNQFSATGLVDTGSRWSLIQLFDGELEALHTQLSQATPSCPLSAESDIVLLTSWLHLQTYVLQEDIQNTVGPLETSGMMIKGFRTAVKLINVISSEHKKDVLKFYPAYIARSLVMGALLLLKLIAISDSRKSAQASKNLIDPQYATTATALFDNKSVEIAENCVREVFIMLHKLSTSPGDESQRAARFIEVMGSRRDGEIGPVGWGNPTTMRSRMGTSLFYDAVRQLREQLRPVAPKSIPQEDSSVISDRGQQKGGHEIGTLYRYVTLQPWIIHTL</sequence>
<evidence type="ECO:0000313" key="3">
    <source>
        <dbReference type="Proteomes" id="UP001447188"/>
    </source>
</evidence>
<evidence type="ECO:0000256" key="1">
    <source>
        <dbReference type="SAM" id="MobiDB-lite"/>
    </source>
</evidence>
<comment type="caution">
    <text evidence="2">The sequence shown here is derived from an EMBL/GenBank/DDBJ whole genome shotgun (WGS) entry which is preliminary data.</text>
</comment>
<feature type="region of interest" description="Disordered" evidence="1">
    <location>
        <begin position="1"/>
        <end position="38"/>
    </location>
</feature>
<protein>
    <submittedName>
        <fullName evidence="2">Suppressor protein sef1</fullName>
    </submittedName>
</protein>
<evidence type="ECO:0000313" key="2">
    <source>
        <dbReference type="EMBL" id="KAL0640201.1"/>
    </source>
</evidence>
<reference evidence="2 3" key="1">
    <citation type="submission" date="2024-02" db="EMBL/GenBank/DDBJ databases">
        <title>Discinaceae phylogenomics.</title>
        <authorList>
            <person name="Dirks A.C."/>
            <person name="James T.Y."/>
        </authorList>
    </citation>
    <scope>NUCLEOTIDE SEQUENCE [LARGE SCALE GENOMIC DNA]</scope>
    <source>
        <strain evidence="2 3">ACD0624</strain>
    </source>
</reference>
<proteinExistence type="predicted"/>
<organism evidence="2 3">
    <name type="scientific">Discina gigas</name>
    <dbReference type="NCBI Taxonomy" id="1032678"/>
    <lineage>
        <taxon>Eukaryota</taxon>
        <taxon>Fungi</taxon>
        <taxon>Dikarya</taxon>
        <taxon>Ascomycota</taxon>
        <taxon>Pezizomycotina</taxon>
        <taxon>Pezizomycetes</taxon>
        <taxon>Pezizales</taxon>
        <taxon>Discinaceae</taxon>
        <taxon>Discina</taxon>
    </lineage>
</organism>
<keyword evidence="3" id="KW-1185">Reference proteome</keyword>
<accession>A0ABR3GW87</accession>
<name>A0ABR3GW87_9PEZI</name>
<gene>
    <name evidence="2" type="primary">SEF1</name>
    <name evidence="2" type="ORF">Q9L58_000759</name>
</gene>
<dbReference type="Proteomes" id="UP001447188">
    <property type="component" value="Unassembled WGS sequence"/>
</dbReference>
<dbReference type="EMBL" id="JBBBZM010000005">
    <property type="protein sequence ID" value="KAL0640201.1"/>
    <property type="molecule type" value="Genomic_DNA"/>
</dbReference>